<dbReference type="AlphaFoldDB" id="G6AIF4"/>
<proteinExistence type="predicted"/>
<comment type="caution">
    <text evidence="1">The sequence shown here is derived from an EMBL/GenBank/DDBJ whole genome shotgun (WGS) entry which is preliminary data.</text>
</comment>
<gene>
    <name evidence="1" type="ORF">HMPREF9138_01881</name>
</gene>
<dbReference type="Proteomes" id="UP000004597">
    <property type="component" value="Unassembled WGS sequence"/>
</dbReference>
<keyword evidence="2" id="KW-1185">Reference proteome</keyword>
<dbReference type="HOGENOM" id="CLU_2992882_0_0_10"/>
<name>G6AIF4_9BACT</name>
<protein>
    <submittedName>
        <fullName evidence="1">Uncharacterized protein</fullName>
    </submittedName>
</protein>
<accession>G6AIF4</accession>
<reference evidence="1 2" key="1">
    <citation type="submission" date="2011-10" db="EMBL/GenBank/DDBJ databases">
        <title>The Genome Sequence of Prevotella histicola F0411.</title>
        <authorList>
            <consortium name="The Broad Institute Genome Sequencing Platform"/>
            <person name="Earl A."/>
            <person name="Ward D."/>
            <person name="Feldgarden M."/>
            <person name="Gevers D."/>
            <person name="Izard J."/>
            <person name="Ganesan A."/>
            <person name="Blanton J.M."/>
            <person name="Baranova O.V."/>
            <person name="Tanner A.C."/>
            <person name="Mathney J.M.J."/>
            <person name="Dewhirst F.E."/>
            <person name="Young S.K."/>
            <person name="Zeng Q."/>
            <person name="Gargeya S."/>
            <person name="Fitzgerald M."/>
            <person name="Haas B."/>
            <person name="Abouelleil A."/>
            <person name="Alvarado L."/>
            <person name="Arachchi H.M."/>
            <person name="Berlin A."/>
            <person name="Brown A."/>
            <person name="Chapman S.B."/>
            <person name="Chen Z."/>
            <person name="Dunbar C."/>
            <person name="Freedman E."/>
            <person name="Gearin G."/>
            <person name="Gellesch M."/>
            <person name="Goldberg J."/>
            <person name="Griggs A."/>
            <person name="Gujja S."/>
            <person name="Heiman D."/>
            <person name="Howarth C."/>
            <person name="Larson L."/>
            <person name="Lui A."/>
            <person name="MacDonald P.J.P."/>
            <person name="Montmayeur A."/>
            <person name="Murphy C."/>
            <person name="Neiman D."/>
            <person name="Pearson M."/>
            <person name="Priest M."/>
            <person name="Roberts A."/>
            <person name="Saif S."/>
            <person name="Shea T."/>
            <person name="Shenoy N."/>
            <person name="Sisk P."/>
            <person name="Stolte C."/>
            <person name="Sykes S."/>
            <person name="Wortman J."/>
            <person name="Nusbaum C."/>
            <person name="Birren B."/>
        </authorList>
    </citation>
    <scope>NUCLEOTIDE SEQUENCE [LARGE SCALE GENOMIC DNA]</scope>
    <source>
        <strain evidence="1 2">F0411</strain>
    </source>
</reference>
<evidence type="ECO:0000313" key="2">
    <source>
        <dbReference type="Proteomes" id="UP000004597"/>
    </source>
</evidence>
<organism evidence="1 2">
    <name type="scientific">Prevotella histicola F0411</name>
    <dbReference type="NCBI Taxonomy" id="857291"/>
    <lineage>
        <taxon>Bacteria</taxon>
        <taxon>Pseudomonadati</taxon>
        <taxon>Bacteroidota</taxon>
        <taxon>Bacteroidia</taxon>
        <taxon>Bacteroidales</taxon>
        <taxon>Prevotellaceae</taxon>
        <taxon>Prevotella</taxon>
    </lineage>
</organism>
<evidence type="ECO:0000313" key="1">
    <source>
        <dbReference type="EMBL" id="EHG15429.1"/>
    </source>
</evidence>
<sequence length="57" mass="6960">MIRKYFTAHLIYFDQNISILPIIKDVINKLYFKIYLHSCTTYRLKNCRETLNLIVTY</sequence>
<dbReference type="EMBL" id="AFXP01000021">
    <property type="protein sequence ID" value="EHG15429.1"/>
    <property type="molecule type" value="Genomic_DNA"/>
</dbReference>